<dbReference type="GO" id="GO:0005524">
    <property type="term" value="F:ATP binding"/>
    <property type="evidence" value="ECO:0007669"/>
    <property type="project" value="UniProtKB-KW"/>
</dbReference>
<dbReference type="InterPro" id="IPR050079">
    <property type="entry name" value="DEAD_box_RNA_helicase"/>
</dbReference>
<dbReference type="Gramene" id="AET6Gv20294600.1">
    <property type="protein sequence ID" value="AET6Gv20294600.1"/>
    <property type="gene ID" value="AET6Gv20294600"/>
</dbReference>
<dbReference type="GO" id="GO:0005829">
    <property type="term" value="C:cytosol"/>
    <property type="evidence" value="ECO:0007669"/>
    <property type="project" value="TreeGrafter"/>
</dbReference>
<sequence length="58" mass="6644">NLILHQMQDYVHRVGRTARAGQSGYAVSFVNQYESLWFKMIEALLGNSFPCFLSPLHT</sequence>
<keyword evidence="2" id="KW-0378">Hydrolase</keyword>
<name>A0A453NAI9_AEGTS</name>
<reference evidence="6" key="2">
    <citation type="journal article" date="2017" name="Nat. Plants">
        <title>The Aegilops tauschii genome reveals multiple impacts of transposons.</title>
        <authorList>
            <person name="Zhao G."/>
            <person name="Zou C."/>
            <person name="Li K."/>
            <person name="Wang K."/>
            <person name="Li T."/>
            <person name="Gao L."/>
            <person name="Zhang X."/>
            <person name="Wang H."/>
            <person name="Yang Z."/>
            <person name="Liu X."/>
            <person name="Jiang W."/>
            <person name="Mao L."/>
            <person name="Kong X."/>
            <person name="Jiao Y."/>
            <person name="Jia J."/>
        </authorList>
    </citation>
    <scope>NUCLEOTIDE SEQUENCE [LARGE SCALE GENOMIC DNA]</scope>
    <source>
        <strain evidence="6">cv. AL8/78</strain>
    </source>
</reference>
<keyword evidence="3" id="KW-0347">Helicase</keyword>
<reference evidence="5" key="3">
    <citation type="journal article" date="2017" name="Nature">
        <title>Genome sequence of the progenitor of the wheat D genome Aegilops tauschii.</title>
        <authorList>
            <person name="Luo M.C."/>
            <person name="Gu Y.Q."/>
            <person name="Puiu D."/>
            <person name="Wang H."/>
            <person name="Twardziok S.O."/>
            <person name="Deal K.R."/>
            <person name="Huo N."/>
            <person name="Zhu T."/>
            <person name="Wang L."/>
            <person name="Wang Y."/>
            <person name="McGuire P.E."/>
            <person name="Liu S."/>
            <person name="Long H."/>
            <person name="Ramasamy R.K."/>
            <person name="Rodriguez J.C."/>
            <person name="Van S.L."/>
            <person name="Yuan L."/>
            <person name="Wang Z."/>
            <person name="Xia Z."/>
            <person name="Xiao L."/>
            <person name="Anderson O.D."/>
            <person name="Ouyang S."/>
            <person name="Liang Y."/>
            <person name="Zimin A.V."/>
            <person name="Pertea G."/>
            <person name="Qi P."/>
            <person name="Bennetzen J.L."/>
            <person name="Dai X."/>
            <person name="Dawson M.W."/>
            <person name="Muller H.G."/>
            <person name="Kugler K."/>
            <person name="Rivarola-Duarte L."/>
            <person name="Spannagl M."/>
            <person name="Mayer K.F.X."/>
            <person name="Lu F.H."/>
            <person name="Bevan M.W."/>
            <person name="Leroy P."/>
            <person name="Li P."/>
            <person name="You F.M."/>
            <person name="Sun Q."/>
            <person name="Liu Z."/>
            <person name="Lyons E."/>
            <person name="Wicker T."/>
            <person name="Salzberg S.L."/>
            <person name="Devos K.M."/>
            <person name="Dvorak J."/>
        </authorList>
    </citation>
    <scope>NUCLEOTIDE SEQUENCE [LARGE SCALE GENOMIC DNA]</scope>
    <source>
        <strain evidence="5">cv. AL8/78</strain>
    </source>
</reference>
<dbReference type="GO" id="GO:0016787">
    <property type="term" value="F:hydrolase activity"/>
    <property type="evidence" value="ECO:0007669"/>
    <property type="project" value="UniProtKB-KW"/>
</dbReference>
<evidence type="ECO:0000256" key="3">
    <source>
        <dbReference type="ARBA" id="ARBA00022806"/>
    </source>
</evidence>
<keyword evidence="6" id="KW-1185">Reference proteome</keyword>
<evidence type="ECO:0008006" key="7">
    <source>
        <dbReference type="Google" id="ProtNLM"/>
    </source>
</evidence>
<dbReference type="Proteomes" id="UP000015105">
    <property type="component" value="Chromosome 6D"/>
</dbReference>
<dbReference type="AlphaFoldDB" id="A0A453NAI9"/>
<dbReference type="GO" id="GO:0003724">
    <property type="term" value="F:RNA helicase activity"/>
    <property type="evidence" value="ECO:0007669"/>
    <property type="project" value="TreeGrafter"/>
</dbReference>
<accession>A0A453NAI9</accession>
<proteinExistence type="predicted"/>
<evidence type="ECO:0000256" key="1">
    <source>
        <dbReference type="ARBA" id="ARBA00022741"/>
    </source>
</evidence>
<evidence type="ECO:0000313" key="5">
    <source>
        <dbReference type="EnsemblPlants" id="AET6Gv20294600.1"/>
    </source>
</evidence>
<evidence type="ECO:0000313" key="6">
    <source>
        <dbReference type="Proteomes" id="UP000015105"/>
    </source>
</evidence>
<evidence type="ECO:0000256" key="4">
    <source>
        <dbReference type="ARBA" id="ARBA00022840"/>
    </source>
</evidence>
<protein>
    <recommendedName>
        <fullName evidence="7">Helicase C-terminal domain-containing protein</fullName>
    </recommendedName>
</protein>
<keyword evidence="1" id="KW-0547">Nucleotide-binding</keyword>
<dbReference type="Gene3D" id="3.40.50.300">
    <property type="entry name" value="P-loop containing nucleotide triphosphate hydrolases"/>
    <property type="match status" value="1"/>
</dbReference>
<keyword evidence="4" id="KW-0067">ATP-binding</keyword>
<dbReference type="SUPFAM" id="SSF52540">
    <property type="entry name" value="P-loop containing nucleoside triphosphate hydrolases"/>
    <property type="match status" value="1"/>
</dbReference>
<dbReference type="PANTHER" id="PTHR47959:SF24">
    <property type="entry name" value="ATP-DEPENDENT RNA HELICASE"/>
    <property type="match status" value="1"/>
</dbReference>
<reference evidence="5" key="5">
    <citation type="journal article" date="2021" name="G3 (Bethesda)">
        <title>Aegilops tauschii genome assembly Aet v5.0 features greater sequence contiguity and improved annotation.</title>
        <authorList>
            <person name="Wang L."/>
            <person name="Zhu T."/>
            <person name="Rodriguez J.C."/>
            <person name="Deal K.R."/>
            <person name="Dubcovsky J."/>
            <person name="McGuire P.E."/>
            <person name="Lux T."/>
            <person name="Spannagl M."/>
            <person name="Mayer K.F.X."/>
            <person name="Baldrich P."/>
            <person name="Meyers B.C."/>
            <person name="Huo N."/>
            <person name="Gu Y.Q."/>
            <person name="Zhou H."/>
            <person name="Devos K.M."/>
            <person name="Bennetzen J.L."/>
            <person name="Unver T."/>
            <person name="Budak H."/>
            <person name="Gulick P.J."/>
            <person name="Galiba G."/>
            <person name="Kalapos B."/>
            <person name="Nelson D.R."/>
            <person name="Li P."/>
            <person name="You F.M."/>
            <person name="Luo M.C."/>
            <person name="Dvorak J."/>
        </authorList>
    </citation>
    <scope>NUCLEOTIDE SEQUENCE [LARGE SCALE GENOMIC DNA]</scope>
    <source>
        <strain evidence="5">cv. AL8/78</strain>
    </source>
</reference>
<organism evidence="5 6">
    <name type="scientific">Aegilops tauschii subsp. strangulata</name>
    <name type="common">Goatgrass</name>
    <dbReference type="NCBI Taxonomy" id="200361"/>
    <lineage>
        <taxon>Eukaryota</taxon>
        <taxon>Viridiplantae</taxon>
        <taxon>Streptophyta</taxon>
        <taxon>Embryophyta</taxon>
        <taxon>Tracheophyta</taxon>
        <taxon>Spermatophyta</taxon>
        <taxon>Magnoliopsida</taxon>
        <taxon>Liliopsida</taxon>
        <taxon>Poales</taxon>
        <taxon>Poaceae</taxon>
        <taxon>BOP clade</taxon>
        <taxon>Pooideae</taxon>
        <taxon>Triticodae</taxon>
        <taxon>Triticeae</taxon>
        <taxon>Triticinae</taxon>
        <taxon>Aegilops</taxon>
    </lineage>
</organism>
<reference evidence="6" key="1">
    <citation type="journal article" date="2014" name="Science">
        <title>Ancient hybridizations among the ancestral genomes of bread wheat.</title>
        <authorList>
            <consortium name="International Wheat Genome Sequencing Consortium,"/>
            <person name="Marcussen T."/>
            <person name="Sandve S.R."/>
            <person name="Heier L."/>
            <person name="Spannagl M."/>
            <person name="Pfeifer M."/>
            <person name="Jakobsen K.S."/>
            <person name="Wulff B.B."/>
            <person name="Steuernagel B."/>
            <person name="Mayer K.F."/>
            <person name="Olsen O.A."/>
        </authorList>
    </citation>
    <scope>NUCLEOTIDE SEQUENCE [LARGE SCALE GENOMIC DNA]</scope>
    <source>
        <strain evidence="6">cv. AL8/78</strain>
    </source>
</reference>
<dbReference type="EnsemblPlants" id="AET6Gv20294600.1">
    <property type="protein sequence ID" value="AET6Gv20294600.1"/>
    <property type="gene ID" value="AET6Gv20294600"/>
</dbReference>
<evidence type="ECO:0000256" key="2">
    <source>
        <dbReference type="ARBA" id="ARBA00022801"/>
    </source>
</evidence>
<dbReference type="PANTHER" id="PTHR47959">
    <property type="entry name" value="ATP-DEPENDENT RNA HELICASE RHLE-RELATED"/>
    <property type="match status" value="1"/>
</dbReference>
<reference evidence="5" key="4">
    <citation type="submission" date="2019-03" db="UniProtKB">
        <authorList>
            <consortium name="EnsemblPlants"/>
        </authorList>
    </citation>
    <scope>IDENTIFICATION</scope>
</reference>
<dbReference type="InterPro" id="IPR027417">
    <property type="entry name" value="P-loop_NTPase"/>
</dbReference>